<dbReference type="Proteomes" id="UP000179807">
    <property type="component" value="Unassembled WGS sequence"/>
</dbReference>
<evidence type="ECO:0000313" key="3">
    <source>
        <dbReference type="Proteomes" id="UP000179807"/>
    </source>
</evidence>
<evidence type="ECO:0000313" key="2">
    <source>
        <dbReference type="EMBL" id="OHT11429.1"/>
    </source>
</evidence>
<proteinExistence type="predicted"/>
<protein>
    <submittedName>
        <fullName evidence="2">Uncharacterized protein</fullName>
    </submittedName>
</protein>
<dbReference type="EMBL" id="MLAK01000588">
    <property type="protein sequence ID" value="OHT11429.1"/>
    <property type="molecule type" value="Genomic_DNA"/>
</dbReference>
<dbReference type="OrthoDB" id="10655448at2759"/>
<accession>A0A1J4KPS5</accession>
<dbReference type="VEuPathDB" id="TrichDB:TRFO_19165"/>
<organism evidence="2 3">
    <name type="scientific">Tritrichomonas foetus</name>
    <dbReference type="NCBI Taxonomy" id="1144522"/>
    <lineage>
        <taxon>Eukaryota</taxon>
        <taxon>Metamonada</taxon>
        <taxon>Parabasalia</taxon>
        <taxon>Tritrichomonadida</taxon>
        <taxon>Tritrichomonadidae</taxon>
        <taxon>Tritrichomonas</taxon>
    </lineage>
</organism>
<keyword evidence="3" id="KW-1185">Reference proteome</keyword>
<gene>
    <name evidence="2" type="ORF">TRFO_19165</name>
</gene>
<dbReference type="GeneID" id="94835332"/>
<reference evidence="2" key="1">
    <citation type="submission" date="2016-10" db="EMBL/GenBank/DDBJ databases">
        <authorList>
            <person name="Benchimol M."/>
            <person name="Almeida L.G."/>
            <person name="Vasconcelos A.T."/>
            <person name="Perreira-Neves A."/>
            <person name="Rosa I.A."/>
            <person name="Tasca T."/>
            <person name="Bogo M.R."/>
            <person name="de Souza W."/>
        </authorList>
    </citation>
    <scope>NUCLEOTIDE SEQUENCE [LARGE SCALE GENOMIC DNA]</scope>
    <source>
        <strain evidence="2">K</strain>
    </source>
</reference>
<dbReference type="RefSeq" id="XP_068364565.1">
    <property type="nucleotide sequence ID" value="XM_068500628.1"/>
</dbReference>
<dbReference type="AlphaFoldDB" id="A0A1J4KPS5"/>
<evidence type="ECO:0000256" key="1">
    <source>
        <dbReference type="SAM" id="MobiDB-lite"/>
    </source>
</evidence>
<name>A0A1J4KPS5_9EUKA</name>
<comment type="caution">
    <text evidence="2">The sequence shown here is derived from an EMBL/GenBank/DDBJ whole genome shotgun (WGS) entry which is preliminary data.</text>
</comment>
<feature type="compositionally biased region" description="Basic and acidic residues" evidence="1">
    <location>
        <begin position="367"/>
        <end position="378"/>
    </location>
</feature>
<sequence length="715" mass="81171">MSLHQVLNNGQAASSKQVVRRVIARKIENIQVPNTSKPGQNSPQLSNQQNIQNAQISNIPGSNINQSQNVMPNSNTILQSGQAQPFQAPPQTMSNATVIKKSTIVSNTMSNSSSNFPSENEMIVFSLMSKLLLPKDRIERINVLFTKFLLGKISFNTVSRNISMKLDICPILLKTWQHLINRNVGVNHPIYNKIVEVVQWFKNNNVSNIVLNNFISSISAAKQHSTPTIYIVENLITKYDVLKSFSSSSKLLQFSLDLLKILPKASHQLKANISPKKDQNNKYDTIFHVISDDISDRPFTIIPKYSDISSFTTRNGKPKEHTTHRHVSARDTTFTPSHHLHQIPILDKQPAFFLNYYTKSLNSGHEGGSRGHENRHNEIPLPPTRDIHDVLEQPELREHEMDAILAFDSDTNYIGHVISVAGQSTYEPNVWESIEKLLPSLKVRRHVTEQCRKRLPLIKDAHCEACRLCDIFLSTRPINSYLLTLKVPESVNGMTFPYFNTSLEVSLYSKSVFNLYTSPRYPYLTFFFRNVFPLLASENQQMLILGPKSFVMALFYYSKLCESIQPLLSKSPSEFQAYEACYDIACEEVQNKYPDGESALPHRFLSKVLKSITKNGTIVDDLSYEVYKHFGAKSIYISQFAPILGHFNAACHCLSIEPHWEDMRKISSMFGTAEDLQTLEARFPLYSQKMTYPSCGSMFSIKSNPVDYMITITPL</sequence>
<feature type="region of interest" description="Disordered" evidence="1">
    <location>
        <begin position="364"/>
        <end position="385"/>
    </location>
</feature>